<dbReference type="GO" id="GO:0019698">
    <property type="term" value="P:D-galacturonate catabolic process"/>
    <property type="evidence" value="ECO:0007669"/>
    <property type="project" value="TreeGrafter"/>
</dbReference>
<dbReference type="PANTHER" id="PTHR30536">
    <property type="entry name" value="ALTRONATE/GALACTARATE DEHYDRATASE"/>
    <property type="match status" value="1"/>
</dbReference>
<evidence type="ECO:0000313" key="2">
    <source>
        <dbReference type="EMBL" id="SBW07804.1"/>
    </source>
</evidence>
<organism evidence="2">
    <name type="scientific">uncultured delta proteobacterium</name>
    <dbReference type="NCBI Taxonomy" id="34034"/>
    <lineage>
        <taxon>Bacteria</taxon>
        <taxon>Deltaproteobacteria</taxon>
        <taxon>environmental samples</taxon>
    </lineage>
</organism>
<feature type="compositionally biased region" description="Basic and acidic residues" evidence="1">
    <location>
        <begin position="117"/>
        <end position="135"/>
    </location>
</feature>
<dbReference type="PANTHER" id="PTHR30536:SF5">
    <property type="entry name" value="ALTRONATE DEHYDRATASE"/>
    <property type="match status" value="1"/>
</dbReference>
<dbReference type="Gene3D" id="2.30.130.110">
    <property type="match status" value="1"/>
</dbReference>
<feature type="region of interest" description="Disordered" evidence="1">
    <location>
        <begin position="100"/>
        <end position="135"/>
    </location>
</feature>
<name>A0A212K7V9_9DELT</name>
<accession>A0A212K7V9</accession>
<dbReference type="AlphaFoldDB" id="A0A212K7V9"/>
<gene>
    <name evidence="2" type="ORF">KL86DPRO_30120</name>
</gene>
<dbReference type="CDD" id="cd11613">
    <property type="entry name" value="SAF_AH_GD"/>
    <property type="match status" value="1"/>
</dbReference>
<dbReference type="InterPro" id="IPR052172">
    <property type="entry name" value="UxaA_altronate/galactarate_dh"/>
</dbReference>
<proteinExistence type="predicted"/>
<sequence length="135" mass="13624">MTMATMPAGLYRIDPSDNVATALADCAPGPAPLLGAGTGLLELTQPVPRGHKAALAPIGRGQAVVKYGYSIGLALCDIAPGSRVDEANLASAVGLVRGGGAFRPGGKTAYGLPVHPRHNEPGHNEPGHKGGDSRD</sequence>
<dbReference type="InterPro" id="IPR044144">
    <property type="entry name" value="SAF_UxaA/GarD"/>
</dbReference>
<dbReference type="EMBL" id="FLUQ01000003">
    <property type="protein sequence ID" value="SBW07804.1"/>
    <property type="molecule type" value="Genomic_DNA"/>
</dbReference>
<evidence type="ECO:0000256" key="1">
    <source>
        <dbReference type="SAM" id="MobiDB-lite"/>
    </source>
</evidence>
<protein>
    <submittedName>
        <fullName evidence="2">Uncharacterized protein</fullName>
    </submittedName>
</protein>
<reference evidence="2" key="1">
    <citation type="submission" date="2016-04" db="EMBL/GenBank/DDBJ databases">
        <authorList>
            <person name="Evans L.H."/>
            <person name="Alamgir A."/>
            <person name="Owens N."/>
            <person name="Weber N.D."/>
            <person name="Virtaneva K."/>
            <person name="Barbian K."/>
            <person name="Babar A."/>
            <person name="Rosenke K."/>
        </authorList>
    </citation>
    <scope>NUCLEOTIDE SEQUENCE</scope>
    <source>
        <strain evidence="2">86</strain>
    </source>
</reference>